<dbReference type="RefSeq" id="WP_147667474.1">
    <property type="nucleotide sequence ID" value="NZ_VDUW01000006.1"/>
</dbReference>
<proteinExistence type="predicted"/>
<evidence type="ECO:0000313" key="3">
    <source>
        <dbReference type="Proteomes" id="UP000321574"/>
    </source>
</evidence>
<accession>A0A5C8NRL0</accession>
<evidence type="ECO:0000259" key="1">
    <source>
        <dbReference type="Pfam" id="PF26226"/>
    </source>
</evidence>
<dbReference type="Proteomes" id="UP000321574">
    <property type="component" value="Unassembled WGS sequence"/>
</dbReference>
<evidence type="ECO:0000313" key="2">
    <source>
        <dbReference type="EMBL" id="TXL63938.1"/>
    </source>
</evidence>
<feature type="domain" description="DUF8052" evidence="1">
    <location>
        <begin position="9"/>
        <end position="165"/>
    </location>
</feature>
<reference evidence="2 3" key="1">
    <citation type="submission" date="2019-06" db="EMBL/GenBank/DDBJ databases">
        <title>Cerasibacillus sp. nov., isolated from maize field.</title>
        <authorList>
            <person name="Lin S.-Y."/>
            <person name="Tsai C.-F."/>
            <person name="Young C.-C."/>
        </authorList>
    </citation>
    <scope>NUCLEOTIDE SEQUENCE [LARGE SCALE GENOMIC DNA]</scope>
    <source>
        <strain evidence="2 3">CC-CFT480</strain>
    </source>
</reference>
<dbReference type="OrthoDB" id="2836917at2"/>
<dbReference type="InterPro" id="IPR058365">
    <property type="entry name" value="DUF8052"/>
</dbReference>
<comment type="caution">
    <text evidence="2">The sequence shown here is derived from an EMBL/GenBank/DDBJ whole genome shotgun (WGS) entry which is preliminary data.</text>
</comment>
<dbReference type="AlphaFoldDB" id="A0A5C8NRL0"/>
<gene>
    <name evidence="2" type="ORF">FHP05_09600</name>
</gene>
<protein>
    <recommendedName>
        <fullName evidence="1">DUF8052 domain-containing protein</fullName>
    </recommendedName>
</protein>
<sequence length="178" mass="20892">MVKDNVLHTFINDLANLYTPYFDVYRNEQLDGLPLSFLAQYRRRDERYMLSKKIKIYGIENQQIIFATACEKAITSNFLKDFYEKIETNLDNYIIKHEEHMSTIILGMIVTNHDIDQKVLKDAKKFRKIKFLKFGLHGWAEIYLAIVNPKKKNIIIHSKGKQFVSGVDNFLKGENVAQ</sequence>
<dbReference type="Pfam" id="PF26226">
    <property type="entry name" value="DUF8052"/>
    <property type="match status" value="1"/>
</dbReference>
<keyword evidence="3" id="KW-1185">Reference proteome</keyword>
<dbReference type="EMBL" id="VDUW01000006">
    <property type="protein sequence ID" value="TXL63938.1"/>
    <property type="molecule type" value="Genomic_DNA"/>
</dbReference>
<organism evidence="2 3">
    <name type="scientific">Cerasibacillus terrae</name>
    <dbReference type="NCBI Taxonomy" id="2498845"/>
    <lineage>
        <taxon>Bacteria</taxon>
        <taxon>Bacillati</taxon>
        <taxon>Bacillota</taxon>
        <taxon>Bacilli</taxon>
        <taxon>Bacillales</taxon>
        <taxon>Bacillaceae</taxon>
        <taxon>Cerasibacillus</taxon>
    </lineage>
</organism>
<name>A0A5C8NRL0_9BACI</name>